<dbReference type="GeneID" id="87904373"/>
<dbReference type="Proteomes" id="UP001323405">
    <property type="component" value="Unassembled WGS sequence"/>
</dbReference>
<evidence type="ECO:0000313" key="1">
    <source>
        <dbReference type="EMBL" id="KAK4658223.1"/>
    </source>
</evidence>
<reference evidence="1 2" key="1">
    <citation type="journal article" date="2023" name="bioRxiv">
        <title>High-quality genome assemblies of four members of thePodospora anserinaspecies complex.</title>
        <authorList>
            <person name="Ament-Velasquez S.L."/>
            <person name="Vogan A.A."/>
            <person name="Wallerman O."/>
            <person name="Hartmann F."/>
            <person name="Gautier V."/>
            <person name="Silar P."/>
            <person name="Giraud T."/>
            <person name="Johannesson H."/>
        </authorList>
    </citation>
    <scope>NUCLEOTIDE SEQUENCE [LARGE SCALE GENOMIC DNA]</scope>
    <source>
        <strain evidence="1 2">CBS 415.72m</strain>
    </source>
</reference>
<accession>A0ABR0GRD3</accession>
<gene>
    <name evidence="1" type="ORF">QC762_100860</name>
</gene>
<dbReference type="EMBL" id="JAFFHA010000002">
    <property type="protein sequence ID" value="KAK4658223.1"/>
    <property type="molecule type" value="Genomic_DNA"/>
</dbReference>
<proteinExistence type="predicted"/>
<protein>
    <submittedName>
        <fullName evidence="1">Uncharacterized protein</fullName>
    </submittedName>
</protein>
<name>A0ABR0GRD3_9PEZI</name>
<organism evidence="1 2">
    <name type="scientific">Podospora pseudocomata</name>
    <dbReference type="NCBI Taxonomy" id="2093779"/>
    <lineage>
        <taxon>Eukaryota</taxon>
        <taxon>Fungi</taxon>
        <taxon>Dikarya</taxon>
        <taxon>Ascomycota</taxon>
        <taxon>Pezizomycotina</taxon>
        <taxon>Sordariomycetes</taxon>
        <taxon>Sordariomycetidae</taxon>
        <taxon>Sordariales</taxon>
        <taxon>Podosporaceae</taxon>
        <taxon>Podospora</taxon>
    </lineage>
</organism>
<keyword evidence="2" id="KW-1185">Reference proteome</keyword>
<evidence type="ECO:0000313" key="2">
    <source>
        <dbReference type="Proteomes" id="UP001323405"/>
    </source>
</evidence>
<sequence>MQPPRSAAVIDDSPTALTIILKHGITSVFLFASPSWTFEKLSANLLEVLRDRYPEGVPKSTEKESTITPIPTEDADVRVVFGTPRDADDYTRGFKKFDVSPEDTLGKKGLKKVSTLAFALLEPDEDEDEPVKFEVAFPINDVEA</sequence>
<comment type="caution">
    <text evidence="1">The sequence shown here is derived from an EMBL/GenBank/DDBJ whole genome shotgun (WGS) entry which is preliminary data.</text>
</comment>
<dbReference type="RefSeq" id="XP_062747195.1">
    <property type="nucleotide sequence ID" value="XM_062884466.1"/>
</dbReference>